<organism evidence="2 3">
    <name type="scientific">Neisseria iguanae</name>
    <dbReference type="NCBI Taxonomy" id="90242"/>
    <lineage>
        <taxon>Bacteria</taxon>
        <taxon>Pseudomonadati</taxon>
        <taxon>Pseudomonadota</taxon>
        <taxon>Betaproteobacteria</taxon>
        <taxon>Neisseriales</taxon>
        <taxon>Neisseriaceae</taxon>
        <taxon>Neisseria</taxon>
    </lineage>
</organism>
<reference evidence="2 3" key="1">
    <citation type="submission" date="2018-03" db="EMBL/GenBank/DDBJ databases">
        <title>Neisseria weixii sp. nov., isolated from the intestinal contents of Tibetan Plateau pika (Ochotona curzoniae) in Yushu, Qinghai Province, China.</title>
        <authorList>
            <person name="Gui Z."/>
        </authorList>
    </citation>
    <scope>NUCLEOTIDE SEQUENCE [LARGE SCALE GENOMIC DNA]</scope>
    <source>
        <strain evidence="2 3">ATCC 51483</strain>
    </source>
</reference>
<name>A0A2P7U2B2_9NEIS</name>
<proteinExistence type="predicted"/>
<dbReference type="Pfam" id="PF07332">
    <property type="entry name" value="Phage_holin_3_6"/>
    <property type="match status" value="1"/>
</dbReference>
<sequence length="127" mass="14260">MNLKENIRHAKLLFNQGIDLLMLRLQLLNLDLAEQAGNAVRSVIWLAISAILLLVALISLLFGLNRILTDQQAIWIFFGITCSSFLVIIIACTRIIGSWKGQNNRIGNTLKDIQADIAYLRGQINEE</sequence>
<feature type="transmembrane region" description="Helical" evidence="1">
    <location>
        <begin position="74"/>
        <end position="96"/>
    </location>
</feature>
<evidence type="ECO:0000256" key="1">
    <source>
        <dbReference type="SAM" id="Phobius"/>
    </source>
</evidence>
<evidence type="ECO:0000313" key="2">
    <source>
        <dbReference type="EMBL" id="PSJ81097.1"/>
    </source>
</evidence>
<dbReference type="AlphaFoldDB" id="A0A2P7U2B2"/>
<keyword evidence="1" id="KW-0812">Transmembrane</keyword>
<feature type="transmembrane region" description="Helical" evidence="1">
    <location>
        <begin position="42"/>
        <end position="62"/>
    </location>
</feature>
<dbReference type="InterPro" id="IPR009937">
    <property type="entry name" value="Phage_holin_3_6"/>
</dbReference>
<dbReference type="OrthoDB" id="8607388at2"/>
<keyword evidence="1" id="KW-0472">Membrane</keyword>
<evidence type="ECO:0000313" key="3">
    <source>
        <dbReference type="Proteomes" id="UP000241868"/>
    </source>
</evidence>
<comment type="caution">
    <text evidence="2">The sequence shown here is derived from an EMBL/GenBank/DDBJ whole genome shotgun (WGS) entry which is preliminary data.</text>
</comment>
<accession>A0A2P7U2B2</accession>
<gene>
    <name evidence="2" type="ORF">C7N83_02360</name>
</gene>
<protein>
    <submittedName>
        <fullName evidence="2">Uncharacterized protein</fullName>
    </submittedName>
</protein>
<keyword evidence="1" id="KW-1133">Transmembrane helix</keyword>
<dbReference type="Proteomes" id="UP000241868">
    <property type="component" value="Unassembled WGS sequence"/>
</dbReference>
<keyword evidence="3" id="KW-1185">Reference proteome</keyword>
<dbReference type="RefSeq" id="WP_106740366.1">
    <property type="nucleotide sequence ID" value="NZ_PXYY01000008.1"/>
</dbReference>
<dbReference type="EMBL" id="PXYY01000008">
    <property type="protein sequence ID" value="PSJ81097.1"/>
    <property type="molecule type" value="Genomic_DNA"/>
</dbReference>